<dbReference type="InterPro" id="IPR056823">
    <property type="entry name" value="TEN-like_YD-shell"/>
</dbReference>
<dbReference type="InterPro" id="IPR022385">
    <property type="entry name" value="Rhs_assc_core"/>
</dbReference>
<feature type="transmembrane region" description="Helical" evidence="2">
    <location>
        <begin position="1861"/>
        <end position="1882"/>
    </location>
</feature>
<dbReference type="InterPro" id="IPR036116">
    <property type="entry name" value="FN3_sf"/>
</dbReference>
<dbReference type="Pfam" id="PF20148">
    <property type="entry name" value="DUF6531"/>
    <property type="match status" value="1"/>
</dbReference>
<dbReference type="PANTHER" id="PTHR32305:SF17">
    <property type="entry name" value="TRNA NUCLEASE WAPA"/>
    <property type="match status" value="1"/>
</dbReference>
<keyword evidence="2" id="KW-0812">Transmembrane</keyword>
<dbReference type="PANTHER" id="PTHR32305">
    <property type="match status" value="1"/>
</dbReference>
<dbReference type="InterPro" id="IPR045351">
    <property type="entry name" value="DUF6531"/>
</dbReference>
<dbReference type="NCBIfam" id="NF033679">
    <property type="entry name" value="DNRLRE_dom"/>
    <property type="match status" value="1"/>
</dbReference>
<proteinExistence type="predicted"/>
<feature type="domain" description="Teneurin-like YD-shell" evidence="4">
    <location>
        <begin position="1295"/>
        <end position="1837"/>
    </location>
</feature>
<name>A0ABR6B647_9BACI</name>
<dbReference type="SUPFAM" id="SSF49265">
    <property type="entry name" value="Fibronectin type III"/>
    <property type="match status" value="1"/>
</dbReference>
<protein>
    <submittedName>
        <fullName evidence="5">RHS repeat-associated protein</fullName>
    </submittedName>
</protein>
<dbReference type="InterPro" id="IPR006530">
    <property type="entry name" value="YD"/>
</dbReference>
<dbReference type="Pfam" id="PF25023">
    <property type="entry name" value="TEN_YD-shell"/>
    <property type="match status" value="1"/>
</dbReference>
<dbReference type="NCBIfam" id="TIGR03696">
    <property type="entry name" value="Rhs_assc_core"/>
    <property type="match status" value="1"/>
</dbReference>
<keyword evidence="2" id="KW-1133">Transmembrane helix</keyword>
<feature type="domain" description="DUF6531" evidence="3">
    <location>
        <begin position="866"/>
        <end position="938"/>
    </location>
</feature>
<evidence type="ECO:0000256" key="1">
    <source>
        <dbReference type="ARBA" id="ARBA00022737"/>
    </source>
</evidence>
<evidence type="ECO:0000313" key="6">
    <source>
        <dbReference type="Proteomes" id="UP000517315"/>
    </source>
</evidence>
<organism evidence="5 6">
    <name type="scientific">Bacillus aerius</name>
    <dbReference type="NCBI Taxonomy" id="293388"/>
    <lineage>
        <taxon>Bacteria</taxon>
        <taxon>Bacillati</taxon>
        <taxon>Bacillota</taxon>
        <taxon>Bacilli</taxon>
        <taxon>Bacillales</taxon>
        <taxon>Bacillaceae</taxon>
        <taxon>Bacillus</taxon>
    </lineage>
</organism>
<sequence>MNLKKYISVFLVFFLLISSIPEYAVLAYSESKNKEILKANEATNSPTENLKEITNKRTPYTKTFKDEKGDFYKEIYAEPIHSKQGKEYGEIDDTLIPENEIISTENTDLKANFPKRIKDDQSIIYKKDGHRIEFEITSASQKGKGITPNLASKTDLEDNKVQYNDIYPKVDLRHITFNDEVKEDWIVNEYTGIHQFVYTLKTDLKPMSQKDGSIVFFSKEDISNAVFTLPKPMMMDSNISEQKGEGVYSDQLKYILKRVKDDTYTLTLDADDEWLKSEKRVYPVYIDPSVSIDALGDTYISSKYPKSNFNKEWDPAQGEYILKTGYYDSSTGTNYSFIKFSVVGDLKGATIESADLQAFVTHAYYAGKKNGLWVDEVKGAWGANDLTWNNKPSSTKITSTSVGRDEWAHFNVKDTIQAWVSGERSNYGFKFHTNGNGQTYWKKITAAESAKKAKIVVKYHYDQMPAPTVTATADNVTAKTGSVNVKWKSVYGATSYKLQMYDGARYETVYTGSALNWTSKGRKIFPKAPYNSNSRYSLDGKGTELPYDPSKFYSATLGSSTTTNLYKFRVVPVYPTGDGPVSNIVSKAIPIPAGEPDIPTVTTGTYGETDTANSGRGWLNIKWNKVANATGYKVRIWNGSSYKNYSVGKDTTSISTKGKKLWPTDTQIKAGIKDLQDVSLEGNSVGKGAELPIDPSKTYGNSSTRYSVRVIATSAAGDSPSSDVNYGYMKLYAPKNVKITANEDNLVQNKTSLTFDWKASTGARYYEIQLNDGKTTEKFKVKGNTTYTTKKANYALNKKYTATVTAFFEDDDTAPDTEENKISGQRGLSDKSSVATLQPNLHEELIGLEDYFTYDESEFGNTSSYVNVTTGNMSLQFTDESLYTRSDLDYNFIRTYNSRSEKVSALGKGWTFAGNESLTRTGNGDILYEDEDGTVHTFKMKTEDTFISPKGRYEKLKKQNDIYTLTSKDGFVKTYKLSQTKDTYVLVSYTDSYNNKIDFKRNEKGQIIEIEEIKAASNHENIRISYTNDKISKVQYGDYWITYDYMAESLVKTTKGNVKTNRTITENFVYDTNGQLIKYTDGKKNDTTFKYSENELVIFDKQAEDSELSVTKTYQFNQKENEYTVIDTNDNKTVYKRDEENQSFLVSQKNASGEDGQNNQTIYKIDKQYNVTEIVNPDGSTETNKYDDNGNLLISKNKEGTLTNTYNSHNQLTRSVAANGEETLYEYEGPSLINLKVNDEETKYVYDSYGRVIKTTYANNTFEKVDYDDEARQVNSTDKKGNTTSIVYSIYGQKLKEIDADGHLKSYTYDPIYAETITSIIDGNGNKTAYQYDNNNNLTTLTDALNRKKTYSYNDNDQVTTVTMPKMKFLYEYDQDGKMSKSILPSGISTDYTYKNDGQLSQIERGNETISYQYDEKGNMTKILRNGNAIKTMGYTEETNLLSTYNTKLFSQKYSYDSQERITKRLTASSQGLSVLQNTSYKENSDDIDHIQYAVGEEVLHGYQTDIDVTKNQSTFNLNNGLLKQVMQMNDANLLNSLTYTSKVQQPFEIHYNYTKNGNISKETINGQVSEYVYDANDQLTKEILPNKTINIYEYDPVGNRVKSNINGKELSFTYNDANQIIKKNDTAYKYDTDGNLLQDENYQYTYNKQQRLTKIETFEGKEVASYTYDENGLRLTKTVGDITHEYFYNNEVLDMEIVKKNSEIIQNRYYEWNGSIPLGMIVKTEVDTGDFETKAYQFITNHRGDVLSIRDSKDREVGSYQYDAYGNVLSVEGAVAKGNSIRYAGYYYDEETKNYYLQARYYNPENGSFLALDPLPGDHDDPLSQNGYNYVKNNPIMFVDPNGEAWKNHWYNSRNFLVKAINAVIFISLAAVTGWGSALLIKAGKRKIIASAKYIFAKDLKKRLRRIGVSYVVAGYISGTISWILNLAGFFYEPGKYIFNYLDSRDKKRNNGYFNGF</sequence>
<dbReference type="EMBL" id="JACJIG010000004">
    <property type="protein sequence ID" value="MBA8919626.1"/>
    <property type="molecule type" value="Genomic_DNA"/>
</dbReference>
<dbReference type="InterPro" id="IPR050708">
    <property type="entry name" value="T6SS_VgrG/RHS"/>
</dbReference>
<dbReference type="RefSeq" id="WP_081114831.1">
    <property type="nucleotide sequence ID" value="NZ_JACJIG010000004.1"/>
</dbReference>
<accession>A0ABR6B647</accession>
<keyword evidence="1" id="KW-0677">Repeat</keyword>
<keyword evidence="6" id="KW-1185">Reference proteome</keyword>
<dbReference type="Proteomes" id="UP000517315">
    <property type="component" value="Unassembled WGS sequence"/>
</dbReference>
<evidence type="ECO:0000313" key="5">
    <source>
        <dbReference type="EMBL" id="MBA8919626.1"/>
    </source>
</evidence>
<feature type="transmembrane region" description="Helical" evidence="2">
    <location>
        <begin position="1909"/>
        <end position="1933"/>
    </location>
</feature>
<reference evidence="5 6" key="1">
    <citation type="submission" date="2020-08" db="EMBL/GenBank/DDBJ databases">
        <title>Functional genomics of gut bacteria from endangered species of beetles.</title>
        <authorList>
            <person name="Carlos-Shanley C."/>
        </authorList>
    </citation>
    <scope>NUCLEOTIDE SEQUENCE [LARGE SCALE GENOMIC DNA]</scope>
    <source>
        <strain evidence="5 6">S00152</strain>
    </source>
</reference>
<dbReference type="NCBIfam" id="TIGR01643">
    <property type="entry name" value="YD_repeat_2x"/>
    <property type="match status" value="1"/>
</dbReference>
<keyword evidence="2" id="KW-0472">Membrane</keyword>
<evidence type="ECO:0000259" key="3">
    <source>
        <dbReference type="Pfam" id="PF20148"/>
    </source>
</evidence>
<dbReference type="Gene3D" id="2.180.10.10">
    <property type="entry name" value="RHS repeat-associated core"/>
    <property type="match status" value="3"/>
</dbReference>
<gene>
    <name evidence="5" type="ORF">HNP39_003382</name>
</gene>
<evidence type="ECO:0000256" key="2">
    <source>
        <dbReference type="SAM" id="Phobius"/>
    </source>
</evidence>
<evidence type="ECO:0000259" key="4">
    <source>
        <dbReference type="Pfam" id="PF25023"/>
    </source>
</evidence>
<comment type="caution">
    <text evidence="5">The sequence shown here is derived from an EMBL/GenBank/DDBJ whole genome shotgun (WGS) entry which is preliminary data.</text>
</comment>